<feature type="transmembrane region" description="Helical" evidence="14">
    <location>
        <begin position="60"/>
        <end position="79"/>
    </location>
</feature>
<dbReference type="OMA" id="AFQTCGA"/>
<comment type="subcellular location">
    <subcellularLocation>
        <location evidence="2 14">Cell membrane</location>
        <topology evidence="2 14">Multi-pass membrane protein</topology>
    </subcellularLocation>
</comment>
<dbReference type="PROSITE" id="PS50262">
    <property type="entry name" value="G_PROTEIN_RECEP_F1_2"/>
    <property type="match status" value="1"/>
</dbReference>
<dbReference type="Pfam" id="PF13853">
    <property type="entry name" value="7tm_4"/>
    <property type="match status" value="1"/>
</dbReference>
<evidence type="ECO:0000256" key="14">
    <source>
        <dbReference type="RuleBase" id="RU363047"/>
    </source>
</evidence>
<evidence type="ECO:0000313" key="16">
    <source>
        <dbReference type="Ensembl" id="ENSCABP00000026582.1"/>
    </source>
</evidence>
<keyword evidence="5 13" id="KW-0812">Transmembrane</keyword>
<keyword evidence="3 14" id="KW-1003">Cell membrane</keyword>
<dbReference type="InterPro" id="IPR017452">
    <property type="entry name" value="GPCR_Rhodpsn_7TM"/>
</dbReference>
<evidence type="ECO:0000256" key="8">
    <source>
        <dbReference type="ARBA" id="ARBA00023040"/>
    </source>
</evidence>
<dbReference type="AlphaFoldDB" id="A0A8C0J498"/>
<dbReference type="InterPro" id="IPR000276">
    <property type="entry name" value="GPCR_Rhodpsn"/>
</dbReference>
<evidence type="ECO:0000256" key="7">
    <source>
        <dbReference type="ARBA" id="ARBA00022989"/>
    </source>
</evidence>
<protein>
    <recommendedName>
        <fullName evidence="14">Olfactory receptor</fullName>
    </recommendedName>
</protein>
<evidence type="ECO:0000256" key="13">
    <source>
        <dbReference type="RuleBase" id="RU000688"/>
    </source>
</evidence>
<feature type="transmembrane region" description="Helical" evidence="14">
    <location>
        <begin position="99"/>
        <end position="121"/>
    </location>
</feature>
<feature type="transmembrane region" description="Helical" evidence="14">
    <location>
        <begin position="272"/>
        <end position="291"/>
    </location>
</feature>
<dbReference type="GO" id="GO:0004930">
    <property type="term" value="F:G protein-coupled receptor activity"/>
    <property type="evidence" value="ECO:0007669"/>
    <property type="project" value="UniProtKB-KW"/>
</dbReference>
<dbReference type="PRINTS" id="PR00237">
    <property type="entry name" value="GPCRRHODOPSN"/>
</dbReference>
<dbReference type="Proteomes" id="UP000694404">
    <property type="component" value="Unplaced"/>
</dbReference>
<keyword evidence="8 13" id="KW-0297">G-protein coupled receptor</keyword>
<feature type="domain" description="G-protein coupled receptors family 1 profile" evidence="15">
    <location>
        <begin position="41"/>
        <end position="289"/>
    </location>
</feature>
<dbReference type="PANTHER" id="PTHR48001">
    <property type="entry name" value="OLFACTORY RECEPTOR"/>
    <property type="match status" value="1"/>
</dbReference>
<evidence type="ECO:0000256" key="9">
    <source>
        <dbReference type="ARBA" id="ARBA00023136"/>
    </source>
</evidence>
<dbReference type="SUPFAM" id="SSF81321">
    <property type="entry name" value="Family A G protein-coupled receptor-like"/>
    <property type="match status" value="1"/>
</dbReference>
<evidence type="ECO:0000256" key="2">
    <source>
        <dbReference type="ARBA" id="ARBA00004651"/>
    </source>
</evidence>
<organism evidence="16 17">
    <name type="scientific">Chelonoidis abingdonii</name>
    <name type="common">Abingdon island giant tortoise</name>
    <name type="synonym">Testudo abingdonii</name>
    <dbReference type="NCBI Taxonomy" id="106734"/>
    <lineage>
        <taxon>Eukaryota</taxon>
        <taxon>Metazoa</taxon>
        <taxon>Chordata</taxon>
        <taxon>Craniata</taxon>
        <taxon>Vertebrata</taxon>
        <taxon>Euteleostomi</taxon>
        <taxon>Archelosauria</taxon>
        <taxon>Testudinata</taxon>
        <taxon>Testudines</taxon>
        <taxon>Cryptodira</taxon>
        <taxon>Durocryptodira</taxon>
        <taxon>Testudinoidea</taxon>
        <taxon>Testudinidae</taxon>
        <taxon>Chelonoidis</taxon>
    </lineage>
</organism>
<evidence type="ECO:0000256" key="5">
    <source>
        <dbReference type="ARBA" id="ARBA00022692"/>
    </source>
</evidence>
<evidence type="ECO:0000256" key="10">
    <source>
        <dbReference type="ARBA" id="ARBA00023157"/>
    </source>
</evidence>
<dbReference type="PROSITE" id="PS00237">
    <property type="entry name" value="G_PROTEIN_RECEP_F1_1"/>
    <property type="match status" value="1"/>
</dbReference>
<dbReference type="PRINTS" id="PR00245">
    <property type="entry name" value="OLFACTORYR"/>
</dbReference>
<evidence type="ECO:0000256" key="6">
    <source>
        <dbReference type="ARBA" id="ARBA00022725"/>
    </source>
</evidence>
<keyword evidence="9 14" id="KW-0472">Membrane</keyword>
<keyword evidence="12 13" id="KW-0807">Transducer</keyword>
<evidence type="ECO:0000256" key="1">
    <source>
        <dbReference type="ARBA" id="ARBA00002936"/>
    </source>
</evidence>
<feature type="transmembrane region" description="Helical" evidence="14">
    <location>
        <begin position="206"/>
        <end position="229"/>
    </location>
</feature>
<dbReference type="GeneTree" id="ENSGT00940000153683"/>
<keyword evidence="11 13" id="KW-0675">Receptor</keyword>
<gene>
    <name evidence="16" type="primary">LOC116817284</name>
</gene>
<evidence type="ECO:0000256" key="3">
    <source>
        <dbReference type="ARBA" id="ARBA00022475"/>
    </source>
</evidence>
<feature type="transmembrane region" description="Helical" evidence="14">
    <location>
        <begin position="26"/>
        <end position="48"/>
    </location>
</feature>
<comment type="similarity">
    <text evidence="13">Belongs to the G-protein coupled receptor 1 family.</text>
</comment>
<dbReference type="InterPro" id="IPR000725">
    <property type="entry name" value="Olfact_rcpt"/>
</dbReference>
<dbReference type="GO" id="GO:0004984">
    <property type="term" value="F:olfactory receptor activity"/>
    <property type="evidence" value="ECO:0007669"/>
    <property type="project" value="InterPro"/>
</dbReference>
<comment type="function">
    <text evidence="1">Odorant receptor.</text>
</comment>
<dbReference type="Ensembl" id="ENSCABT00000029116.1">
    <property type="protein sequence ID" value="ENSCABP00000026582.1"/>
    <property type="gene ID" value="ENSCABG00000019524.1"/>
</dbReference>
<evidence type="ECO:0000256" key="4">
    <source>
        <dbReference type="ARBA" id="ARBA00022606"/>
    </source>
</evidence>
<evidence type="ECO:0000256" key="11">
    <source>
        <dbReference type="ARBA" id="ARBA00023170"/>
    </source>
</evidence>
<sequence length="330" mass="37318">MDSTNSSIHPDFLLLGFSSHPGQEHLLFSLFLCMYLLNLLGNLLILLLTRSDPHLRGSPMYFFLSHLSLVDVCLTSTIMPKMLANLRARHQGIPYTGCLVQMYLFVAFAITENFLLGVMALDRYLAICQPLHYAVLMSPLRRQALVGFSWLLAHLHSLLHTLLMSRLSFCGRTRLPHFFCDFQPLLALACSQKRLSELLSFLEGGVLVIGPFLLIVLSYARILWAVLWVPERRSKAFQTCGAHLAVVGLFYGTAISVYFRPLASYSGDRDKLATIMYTIVTPTLNPFIYSLRNQDIKTGNRTYVFNGKGNEPSGQWEFFHQLSMSTLGLR</sequence>
<keyword evidence="10" id="KW-1015">Disulfide bond</keyword>
<feature type="transmembrane region" description="Helical" evidence="14">
    <location>
        <begin position="241"/>
        <end position="260"/>
    </location>
</feature>
<evidence type="ECO:0000256" key="12">
    <source>
        <dbReference type="ARBA" id="ARBA00023224"/>
    </source>
</evidence>
<dbReference type="Gene3D" id="1.20.1070.10">
    <property type="entry name" value="Rhodopsin 7-helix transmembrane proteins"/>
    <property type="match status" value="1"/>
</dbReference>
<keyword evidence="6 14" id="KW-0552">Olfaction</keyword>
<dbReference type="GO" id="GO:0005886">
    <property type="term" value="C:plasma membrane"/>
    <property type="evidence" value="ECO:0007669"/>
    <property type="project" value="UniProtKB-SubCell"/>
</dbReference>
<name>A0A8C0J498_CHEAB</name>
<keyword evidence="17" id="KW-1185">Reference proteome</keyword>
<feature type="transmembrane region" description="Helical" evidence="14">
    <location>
        <begin position="142"/>
        <end position="159"/>
    </location>
</feature>
<proteinExistence type="inferred from homology"/>
<dbReference type="FunFam" id="1.20.1070.10:FF:000082">
    <property type="entry name" value="Olfactory receptor 1A1"/>
    <property type="match status" value="1"/>
</dbReference>
<evidence type="ECO:0000259" key="15">
    <source>
        <dbReference type="PROSITE" id="PS50262"/>
    </source>
</evidence>
<keyword evidence="4 14" id="KW-0716">Sensory transduction</keyword>
<keyword evidence="7 14" id="KW-1133">Transmembrane helix</keyword>
<reference evidence="16" key="2">
    <citation type="submission" date="2025-09" db="UniProtKB">
        <authorList>
            <consortium name="Ensembl"/>
        </authorList>
    </citation>
    <scope>IDENTIFICATION</scope>
</reference>
<evidence type="ECO:0000313" key="17">
    <source>
        <dbReference type="Proteomes" id="UP000694404"/>
    </source>
</evidence>
<accession>A0A8C0J498</accession>
<reference evidence="16" key="1">
    <citation type="submission" date="2025-08" db="UniProtKB">
        <authorList>
            <consortium name="Ensembl"/>
        </authorList>
    </citation>
    <scope>IDENTIFICATION</scope>
</reference>